<organism evidence="1 2">
    <name type="scientific">Nocardioides lianchengensis</name>
    <dbReference type="NCBI Taxonomy" id="1045774"/>
    <lineage>
        <taxon>Bacteria</taxon>
        <taxon>Bacillati</taxon>
        <taxon>Actinomycetota</taxon>
        <taxon>Actinomycetes</taxon>
        <taxon>Propionibacteriales</taxon>
        <taxon>Nocardioidaceae</taxon>
        <taxon>Nocardioides</taxon>
    </lineage>
</organism>
<dbReference type="RefSeq" id="WP_090860626.1">
    <property type="nucleotide sequence ID" value="NZ_FMZM01000015.1"/>
</dbReference>
<dbReference type="Pfam" id="PF08592">
    <property type="entry name" value="Anthrone_oxy"/>
    <property type="match status" value="1"/>
</dbReference>
<dbReference type="InterPro" id="IPR013901">
    <property type="entry name" value="Anthrone_oxy"/>
</dbReference>
<proteinExistence type="predicted"/>
<evidence type="ECO:0000313" key="1">
    <source>
        <dbReference type="EMBL" id="SDE14491.1"/>
    </source>
</evidence>
<dbReference type="AlphaFoldDB" id="A0A1G7AI44"/>
<accession>A0A1G7AI44</accession>
<keyword evidence="2" id="KW-1185">Reference proteome</keyword>
<dbReference type="OrthoDB" id="428263at2"/>
<dbReference type="Proteomes" id="UP000199034">
    <property type="component" value="Unassembled WGS sequence"/>
</dbReference>
<gene>
    <name evidence="1" type="ORF">SAMN05421872_115132</name>
</gene>
<evidence type="ECO:0000313" key="2">
    <source>
        <dbReference type="Proteomes" id="UP000199034"/>
    </source>
</evidence>
<dbReference type="STRING" id="1045774.SAMN05421872_115132"/>
<sequence length="159" mass="16385">MSLDDLRVPVLTAALVLGGLQAGTYYTWASGVMPGLGRVDDRTFVHAMQQMNVAIVNPVFLASFLGAPALAGAAVLATHGSARWWVVAGAGLAVATVVVTGALNVPLNDALAAAGPVDSIRDLAAVRADFESTWRRWNAVRTLTSTASVACLAVAALRS</sequence>
<reference evidence="1 2" key="1">
    <citation type="submission" date="2016-10" db="EMBL/GenBank/DDBJ databases">
        <authorList>
            <person name="de Groot N.N."/>
        </authorList>
    </citation>
    <scope>NUCLEOTIDE SEQUENCE [LARGE SCALE GENOMIC DNA]</scope>
    <source>
        <strain evidence="1 2">CGMCC 4.6858</strain>
    </source>
</reference>
<protein>
    <submittedName>
        <fullName evidence="1">Uncharacterized membrane protein</fullName>
    </submittedName>
</protein>
<dbReference type="EMBL" id="FMZM01000015">
    <property type="protein sequence ID" value="SDE14491.1"/>
    <property type="molecule type" value="Genomic_DNA"/>
</dbReference>
<name>A0A1G7AI44_9ACTN</name>